<protein>
    <recommendedName>
        <fullName evidence="4">XRE family transcriptional regulator</fullName>
    </recommendedName>
</protein>
<evidence type="ECO:0008006" key="4">
    <source>
        <dbReference type="Google" id="ProtNLM"/>
    </source>
</evidence>
<reference evidence="2 3" key="1">
    <citation type="submission" date="2020-03" db="EMBL/GenBank/DDBJ databases">
        <title>A novel species.</title>
        <authorList>
            <person name="Gao J."/>
        </authorList>
    </citation>
    <scope>NUCLEOTIDE SEQUENCE [LARGE SCALE GENOMIC DNA]</scope>
    <source>
        <strain evidence="2 3">QMT-12</strain>
    </source>
</reference>
<evidence type="ECO:0000313" key="2">
    <source>
        <dbReference type="EMBL" id="QIQ06055.1"/>
    </source>
</evidence>
<organism evidence="2 3">
    <name type="scientific">Streptomyces liangshanensis</name>
    <dbReference type="NCBI Taxonomy" id="2717324"/>
    <lineage>
        <taxon>Bacteria</taxon>
        <taxon>Bacillati</taxon>
        <taxon>Actinomycetota</taxon>
        <taxon>Actinomycetes</taxon>
        <taxon>Kitasatosporales</taxon>
        <taxon>Streptomycetaceae</taxon>
        <taxon>Streptomyces</taxon>
    </lineage>
</organism>
<dbReference type="Proteomes" id="UP000501179">
    <property type="component" value="Chromosome"/>
</dbReference>
<name>A0A6G9H689_9ACTN</name>
<dbReference type="RefSeq" id="WP_167034754.1">
    <property type="nucleotide sequence ID" value="NZ_CP050177.1"/>
</dbReference>
<dbReference type="AlphaFoldDB" id="A0A6G9H689"/>
<feature type="region of interest" description="Disordered" evidence="1">
    <location>
        <begin position="1"/>
        <end position="32"/>
    </location>
</feature>
<evidence type="ECO:0000256" key="1">
    <source>
        <dbReference type="SAM" id="MobiDB-lite"/>
    </source>
</evidence>
<proteinExistence type="predicted"/>
<sequence>MAVQHTRTPPHDTRPREPRIPAGEPGHEGPDREAVRLSIGKLLDHDRRHGPEQVADAALALWRNHAHTTGRVRTPHLATEAEIAQVAGWLLFHADRQGEAHRALLKAAHLARLAGEPGFRSFVLDLLSMHAVETGDVGEAVALADAVLSSSRASPRLHVMAHVRKARAYAIIGERARALREIDQAKVNVLDSVAETDPDWSRWIDLRQVATHETEILARVGHGEAALERLVGTSEAAGTPLQRLTSLVAICGTAARLTAWREVGSTTQEIAVLLPQTPFALPLARFRRMAGRVDRSNAPVALKRLVRHVADGPTALVRA</sequence>
<dbReference type="EMBL" id="CP050177">
    <property type="protein sequence ID" value="QIQ06055.1"/>
    <property type="molecule type" value="Genomic_DNA"/>
</dbReference>
<evidence type="ECO:0000313" key="3">
    <source>
        <dbReference type="Proteomes" id="UP000501179"/>
    </source>
</evidence>
<dbReference type="SUPFAM" id="SSF48452">
    <property type="entry name" value="TPR-like"/>
    <property type="match status" value="1"/>
</dbReference>
<dbReference type="InterPro" id="IPR011990">
    <property type="entry name" value="TPR-like_helical_dom_sf"/>
</dbReference>
<keyword evidence="3" id="KW-1185">Reference proteome</keyword>
<accession>A0A6G9H689</accession>
<feature type="compositionally biased region" description="Basic and acidic residues" evidence="1">
    <location>
        <begin position="9"/>
        <end position="32"/>
    </location>
</feature>
<dbReference type="KEGG" id="slia:HA039_30450"/>
<gene>
    <name evidence="2" type="ORF">HA039_30450</name>
</gene>